<name>A0A8H9G912_9MICO</name>
<gene>
    <name evidence="1" type="ORF">GCM10009769_13620</name>
    <name evidence="2" type="ORF">JOE58_000362</name>
</gene>
<proteinExistence type="predicted"/>
<keyword evidence="4" id="KW-1185">Reference proteome</keyword>
<dbReference type="Proteomes" id="UP000746584">
    <property type="component" value="Unassembled WGS sequence"/>
</dbReference>
<comment type="caution">
    <text evidence="1">The sequence shown here is derived from an EMBL/GenBank/DDBJ whole genome shotgun (WGS) entry which is preliminary data.</text>
</comment>
<dbReference type="AlphaFoldDB" id="A0A8H9G912"/>
<reference evidence="1" key="1">
    <citation type="journal article" date="2014" name="Int. J. Syst. Evol. Microbiol.">
        <title>Complete genome sequence of Corynebacterium casei LMG S-19264T (=DSM 44701T), isolated from a smear-ripened cheese.</title>
        <authorList>
            <consortium name="US DOE Joint Genome Institute (JGI-PGF)"/>
            <person name="Walter F."/>
            <person name="Albersmeier A."/>
            <person name="Kalinowski J."/>
            <person name="Ruckert C."/>
        </authorList>
    </citation>
    <scope>NUCLEOTIDE SEQUENCE</scope>
    <source>
        <strain evidence="1">JCM 1480</strain>
    </source>
</reference>
<reference evidence="2 4" key="3">
    <citation type="submission" date="2021-01" db="EMBL/GenBank/DDBJ databases">
        <title>Sequencing the genomes of 1000 actinobacteria strains.</title>
        <authorList>
            <person name="Klenk H.-P."/>
        </authorList>
    </citation>
    <scope>NUCLEOTIDE SEQUENCE [LARGE SCALE GENOMIC DNA]</scope>
    <source>
        <strain evidence="2 4">DSM 20542</strain>
    </source>
</reference>
<accession>A0A8H9G912</accession>
<reference evidence="1" key="2">
    <citation type="submission" date="2020-09" db="EMBL/GenBank/DDBJ databases">
        <authorList>
            <person name="Sun Q."/>
            <person name="Ohkuma M."/>
        </authorList>
    </citation>
    <scope>NUCLEOTIDE SEQUENCE</scope>
    <source>
        <strain evidence="1">JCM 1480</strain>
    </source>
</reference>
<evidence type="ECO:0000313" key="4">
    <source>
        <dbReference type="Proteomes" id="UP000746584"/>
    </source>
</evidence>
<evidence type="ECO:0000313" key="3">
    <source>
        <dbReference type="Proteomes" id="UP000648535"/>
    </source>
</evidence>
<dbReference type="Proteomes" id="UP000648535">
    <property type="component" value="Unassembled WGS sequence"/>
</dbReference>
<evidence type="ECO:0000313" key="1">
    <source>
        <dbReference type="EMBL" id="GGK96755.1"/>
    </source>
</evidence>
<dbReference type="EMBL" id="JAFBCG010000001">
    <property type="protein sequence ID" value="MBM7801111.1"/>
    <property type="molecule type" value="Genomic_DNA"/>
</dbReference>
<protein>
    <submittedName>
        <fullName evidence="1">Uncharacterized protein</fullName>
    </submittedName>
</protein>
<evidence type="ECO:0000313" key="2">
    <source>
        <dbReference type="EMBL" id="MBM7801111.1"/>
    </source>
</evidence>
<organism evidence="1 3">
    <name type="scientific">Curtobacterium luteum</name>
    <dbReference type="NCBI Taxonomy" id="33881"/>
    <lineage>
        <taxon>Bacteria</taxon>
        <taxon>Bacillati</taxon>
        <taxon>Actinomycetota</taxon>
        <taxon>Actinomycetes</taxon>
        <taxon>Micrococcales</taxon>
        <taxon>Microbacteriaceae</taxon>
        <taxon>Curtobacterium</taxon>
    </lineage>
</organism>
<dbReference type="EMBL" id="BMOI01000004">
    <property type="protein sequence ID" value="GGK96755.1"/>
    <property type="molecule type" value="Genomic_DNA"/>
</dbReference>
<sequence length="124" mass="13851">MPYADAPTVLVRKFATYQPDLPRSGASDVIPGWPPSASRRSPRRLEVGGRLTLTPEVLWFRALPVTIVRADFGLPVEEIVRLEDVSHGVRKLVRVRLRSGIEPTFLLWGVPRFIAAVERARAAL</sequence>
<dbReference type="RefSeq" id="WP_175329585.1">
    <property type="nucleotide sequence ID" value="NZ_BMOI01000004.1"/>
</dbReference>